<evidence type="ECO:0000313" key="10">
    <source>
        <dbReference type="EMBL" id="AFZ68070.1"/>
    </source>
</evidence>
<dbReference type="InterPro" id="IPR007354">
    <property type="entry name" value="CruF-like"/>
</dbReference>
<evidence type="ECO:0000256" key="5">
    <source>
        <dbReference type="ARBA" id="ARBA00022989"/>
    </source>
</evidence>
<proteinExistence type="predicted"/>
<dbReference type="RefSeq" id="WP_015236372.1">
    <property type="nucleotide sequence ID" value="NC_019793.1"/>
</dbReference>
<evidence type="ECO:0000313" key="11">
    <source>
        <dbReference type="Proteomes" id="UP000010467"/>
    </source>
</evidence>
<keyword evidence="3 8" id="KW-0812">Transmembrane</keyword>
<dbReference type="Proteomes" id="UP000010467">
    <property type="component" value="Chromosome"/>
</dbReference>
<evidence type="ECO:0000259" key="9">
    <source>
        <dbReference type="Pfam" id="PF18916"/>
    </source>
</evidence>
<evidence type="ECO:0000256" key="8">
    <source>
        <dbReference type="SAM" id="Phobius"/>
    </source>
</evidence>
<name>L0A4Y4_DEIPD</name>
<dbReference type="Pfam" id="PF18916">
    <property type="entry name" value="Lycopene_cyc"/>
    <property type="match status" value="2"/>
</dbReference>
<dbReference type="EMBL" id="CP003382">
    <property type="protein sequence ID" value="AFZ68070.1"/>
    <property type="molecule type" value="Genomic_DNA"/>
</dbReference>
<dbReference type="STRING" id="937777.Deipe_2605"/>
<feature type="transmembrane region" description="Helical" evidence="8">
    <location>
        <begin position="90"/>
        <end position="108"/>
    </location>
</feature>
<keyword evidence="5 8" id="KW-1133">Transmembrane helix</keyword>
<feature type="transmembrane region" description="Helical" evidence="8">
    <location>
        <begin position="406"/>
        <end position="424"/>
    </location>
</feature>
<feature type="transmembrane region" description="Helical" evidence="8">
    <location>
        <begin position="44"/>
        <end position="61"/>
    </location>
</feature>
<dbReference type="AlphaFoldDB" id="L0A4Y4"/>
<feature type="domain" description="Lycopene cyclase" evidence="9">
    <location>
        <begin position="41"/>
        <end position="100"/>
    </location>
</feature>
<feature type="transmembrane region" description="Helical" evidence="8">
    <location>
        <begin position="120"/>
        <end position="140"/>
    </location>
</feature>
<evidence type="ECO:0000256" key="6">
    <source>
        <dbReference type="ARBA" id="ARBA00023136"/>
    </source>
</evidence>
<dbReference type="PANTHER" id="PTHR39419:SF1">
    <property type="entry name" value="SLL0814 PROTEIN"/>
    <property type="match status" value="1"/>
</dbReference>
<gene>
    <name evidence="10" type="ordered locus">Deipe_2605</name>
</gene>
<reference evidence="11" key="1">
    <citation type="submission" date="2012-03" db="EMBL/GenBank/DDBJ databases">
        <title>Complete sequence of chromosome of Deinococcus peraridilitoris DSM 19664.</title>
        <authorList>
            <person name="Lucas S."/>
            <person name="Copeland A."/>
            <person name="Lapidus A."/>
            <person name="Glavina del Rio T."/>
            <person name="Dalin E."/>
            <person name="Tice H."/>
            <person name="Bruce D."/>
            <person name="Goodwin L."/>
            <person name="Pitluck S."/>
            <person name="Peters L."/>
            <person name="Mikhailova N."/>
            <person name="Lu M."/>
            <person name="Kyrpides N."/>
            <person name="Mavromatis K."/>
            <person name="Ivanova N."/>
            <person name="Brettin T."/>
            <person name="Detter J.C."/>
            <person name="Han C."/>
            <person name="Larimer F."/>
            <person name="Land M."/>
            <person name="Hauser L."/>
            <person name="Markowitz V."/>
            <person name="Cheng J.-F."/>
            <person name="Hugenholtz P."/>
            <person name="Woyke T."/>
            <person name="Wu D."/>
            <person name="Pukall R."/>
            <person name="Steenblock K."/>
            <person name="Brambilla E."/>
            <person name="Klenk H.-P."/>
            <person name="Eisen J.A."/>
        </authorList>
    </citation>
    <scope>NUCLEOTIDE SEQUENCE [LARGE SCALE GENOMIC DNA]</scope>
    <source>
        <strain evidence="11">DSM 19664 / LMG 22246 / CIP 109416 / KR-200</strain>
    </source>
</reference>
<dbReference type="InterPro" id="IPR017825">
    <property type="entry name" value="Lycopene_cyclase_dom"/>
</dbReference>
<dbReference type="GO" id="GO:0045436">
    <property type="term" value="F:lycopene beta cyclase activity"/>
    <property type="evidence" value="ECO:0007669"/>
    <property type="project" value="UniProtKB-ARBA"/>
</dbReference>
<comment type="subcellular location">
    <subcellularLocation>
        <location evidence="1">Membrane</location>
        <topology evidence="1">Multi-pass membrane protein</topology>
    </subcellularLocation>
</comment>
<feature type="transmembrane region" description="Helical" evidence="8">
    <location>
        <begin position="146"/>
        <end position="165"/>
    </location>
</feature>
<dbReference type="GO" id="GO:0016872">
    <property type="term" value="F:intramolecular lyase activity"/>
    <property type="evidence" value="ECO:0007669"/>
    <property type="project" value="InterPro"/>
</dbReference>
<evidence type="ECO:0000256" key="7">
    <source>
        <dbReference type="ARBA" id="ARBA00023235"/>
    </source>
</evidence>
<dbReference type="Pfam" id="PF04240">
    <property type="entry name" value="Caroten_synth"/>
    <property type="match status" value="1"/>
</dbReference>
<dbReference type="KEGG" id="dpd:Deipe_2605"/>
<feature type="transmembrane region" description="Helical" evidence="8">
    <location>
        <begin position="343"/>
        <end position="362"/>
    </location>
</feature>
<feature type="transmembrane region" description="Helical" evidence="8">
    <location>
        <begin position="445"/>
        <end position="468"/>
    </location>
</feature>
<feature type="transmembrane region" description="Helical" evidence="8">
    <location>
        <begin position="369"/>
        <end position="386"/>
    </location>
</feature>
<dbReference type="PANTHER" id="PTHR39419">
    <property type="entry name" value="SLL0814 PROTEIN"/>
    <property type="match status" value="1"/>
</dbReference>
<keyword evidence="4" id="KW-0125">Carotenoid biosynthesis</keyword>
<keyword evidence="6 8" id="KW-0472">Membrane</keyword>
<dbReference type="GO" id="GO:0016117">
    <property type="term" value="P:carotenoid biosynthetic process"/>
    <property type="evidence" value="ECO:0007669"/>
    <property type="project" value="UniProtKB-KW"/>
</dbReference>
<dbReference type="GO" id="GO:0016020">
    <property type="term" value="C:membrane"/>
    <property type="evidence" value="ECO:0007669"/>
    <property type="project" value="UniProtKB-SubCell"/>
</dbReference>
<organism evidence="10 11">
    <name type="scientific">Deinococcus peraridilitoris (strain DSM 19664 / LMG 22246 / CIP 109416 / KR-200)</name>
    <dbReference type="NCBI Taxonomy" id="937777"/>
    <lineage>
        <taxon>Bacteria</taxon>
        <taxon>Thermotogati</taxon>
        <taxon>Deinococcota</taxon>
        <taxon>Deinococci</taxon>
        <taxon>Deinococcales</taxon>
        <taxon>Deinococcaceae</taxon>
        <taxon>Deinococcus</taxon>
    </lineage>
</organism>
<keyword evidence="11" id="KW-1185">Reference proteome</keyword>
<feature type="transmembrane region" description="Helical" evidence="8">
    <location>
        <begin position="277"/>
        <end position="298"/>
    </location>
</feature>
<feature type="transmembrane region" description="Helical" evidence="8">
    <location>
        <begin position="221"/>
        <end position="242"/>
    </location>
</feature>
<evidence type="ECO:0000256" key="1">
    <source>
        <dbReference type="ARBA" id="ARBA00004141"/>
    </source>
</evidence>
<feature type="transmembrane region" description="Helical" evidence="8">
    <location>
        <begin position="305"/>
        <end position="323"/>
    </location>
</feature>
<evidence type="ECO:0000256" key="3">
    <source>
        <dbReference type="ARBA" id="ARBA00022692"/>
    </source>
</evidence>
<dbReference type="NCBIfam" id="TIGR03462">
    <property type="entry name" value="CarR_dom_SF"/>
    <property type="match status" value="2"/>
</dbReference>
<accession>L0A4Y4</accession>
<dbReference type="HOGENOM" id="CLU_551775_0_0_0"/>
<feature type="domain" description="Lycopene cyclase" evidence="9">
    <location>
        <begin position="146"/>
        <end position="233"/>
    </location>
</feature>
<evidence type="ECO:0000256" key="2">
    <source>
        <dbReference type="ARBA" id="ARBA00004829"/>
    </source>
</evidence>
<keyword evidence="7" id="KW-0413">Isomerase</keyword>
<feature type="transmembrane region" description="Helical" evidence="8">
    <location>
        <begin position="254"/>
        <end position="271"/>
    </location>
</feature>
<protein>
    <submittedName>
        <fullName evidence="10">Lycopene cyclase domain protein</fullName>
    </submittedName>
</protein>
<dbReference type="PATRIC" id="fig|937777.3.peg.2613"/>
<dbReference type="eggNOG" id="COG2324">
    <property type="taxonomic scope" value="Bacteria"/>
</dbReference>
<feature type="transmembrane region" description="Helical" evidence="8">
    <location>
        <begin position="177"/>
        <end position="201"/>
    </location>
</feature>
<comment type="pathway">
    <text evidence="2">Carotenoid biosynthesis.</text>
</comment>
<feature type="transmembrane region" description="Helical" evidence="8">
    <location>
        <begin position="6"/>
        <end position="23"/>
    </location>
</feature>
<evidence type="ECO:0000256" key="4">
    <source>
        <dbReference type="ARBA" id="ARBA00022746"/>
    </source>
</evidence>
<sequence length="482" mass="53286">MTYLQYHLLFIAPLLALLALWTWREVRSGRPLAGAYRPENRWAWTFYWLLPLIAFVYTTPWDNYLVYKQVWNYPPERVLGRVGYVPLEEYAFFVLQTLIAGLWLFLLLRRGGPPHISTFAVRWGGAVLLLLLAFAGAFMLSFESTFYLGLILAWAMPVLALQWAFGGDLVLGNARTFLLAVLPPTVYLWATDLFAIRQGIWSISERYTTGLNLFGLPLEEAVFFLVTNLLVVTGLLLFLHPVALERVRFLRATVRPWVGLLALSALLRVPVPLWPEGFALLATISTLLLALAALAWAWEQVGARALLLAGLAFGVGLLVEVLGSRTGFPFGAYSYDPPGPTLLGVPLLVPLGWWWMTAAALALAGGRPLLVGALLVALDLGLEPLMTRTGFWTWSAGGGLYYGVPWVNFLGWFVVGSALAWVLGRLAPELTRTGGSFAWAYRLEALMLPAGLLLLGMWPAALVTFLVMGGLTWTSSRAAFAR</sequence>
<dbReference type="OrthoDB" id="9811293at2"/>